<sequence>MLILLSSIIYREGTNSECTLKAIFIKSGSNSNDIRISRYRQVVTKCLEQAEILNQSVRVIEGMAGGSGTEDTTDVATGTNQNYYNIFET</sequence>
<accession>A0ABQ7PRB8</accession>
<proteinExistence type="predicted"/>
<protein>
    <submittedName>
        <fullName evidence="1">Uncharacterized protein</fullName>
    </submittedName>
</protein>
<evidence type="ECO:0000313" key="1">
    <source>
        <dbReference type="EMBL" id="KAG7295528.1"/>
    </source>
</evidence>
<dbReference type="Proteomes" id="UP000823941">
    <property type="component" value="Chromosome 30"/>
</dbReference>
<dbReference type="EMBL" id="JAHIBW010000030">
    <property type="protein sequence ID" value="KAG7295528.1"/>
    <property type="molecule type" value="Genomic_DNA"/>
</dbReference>
<organism evidence="1 2">
    <name type="scientific">Plutella xylostella</name>
    <name type="common">Diamondback moth</name>
    <name type="synonym">Plutella maculipennis</name>
    <dbReference type="NCBI Taxonomy" id="51655"/>
    <lineage>
        <taxon>Eukaryota</taxon>
        <taxon>Metazoa</taxon>
        <taxon>Ecdysozoa</taxon>
        <taxon>Arthropoda</taxon>
        <taxon>Hexapoda</taxon>
        <taxon>Insecta</taxon>
        <taxon>Pterygota</taxon>
        <taxon>Neoptera</taxon>
        <taxon>Endopterygota</taxon>
        <taxon>Lepidoptera</taxon>
        <taxon>Glossata</taxon>
        <taxon>Ditrysia</taxon>
        <taxon>Yponomeutoidea</taxon>
        <taxon>Plutellidae</taxon>
        <taxon>Plutella</taxon>
    </lineage>
</organism>
<evidence type="ECO:0000313" key="2">
    <source>
        <dbReference type="Proteomes" id="UP000823941"/>
    </source>
</evidence>
<name>A0ABQ7PRB8_PLUXY</name>
<keyword evidence="2" id="KW-1185">Reference proteome</keyword>
<reference evidence="1 2" key="1">
    <citation type="submission" date="2021-06" db="EMBL/GenBank/DDBJ databases">
        <title>A haploid diamondback moth (Plutella xylostella L.) genome assembly resolves 31 chromosomes and identifies a diamide resistance mutation.</title>
        <authorList>
            <person name="Ward C.M."/>
            <person name="Perry K.D."/>
            <person name="Baker G."/>
            <person name="Powis K."/>
            <person name="Heckel D.G."/>
            <person name="Baxter S.W."/>
        </authorList>
    </citation>
    <scope>NUCLEOTIDE SEQUENCE [LARGE SCALE GENOMIC DNA]</scope>
    <source>
        <strain evidence="1 2">LV</strain>
        <tissue evidence="1">Single pupa</tissue>
    </source>
</reference>
<comment type="caution">
    <text evidence="1">The sequence shown here is derived from an EMBL/GenBank/DDBJ whole genome shotgun (WGS) entry which is preliminary data.</text>
</comment>
<gene>
    <name evidence="1" type="ORF">JYU34_021739</name>
</gene>